<dbReference type="AlphaFoldDB" id="A0A6H1NWS4"/>
<organism evidence="1 2">
    <name type="scientific">Priestia megaterium</name>
    <name type="common">Bacillus megaterium</name>
    <dbReference type="NCBI Taxonomy" id="1404"/>
    <lineage>
        <taxon>Bacteria</taxon>
        <taxon>Bacillati</taxon>
        <taxon>Bacillota</taxon>
        <taxon>Bacilli</taxon>
        <taxon>Bacillales</taxon>
        <taxon>Bacillaceae</taxon>
        <taxon>Priestia</taxon>
    </lineage>
</organism>
<accession>A0A6H1NWS4</accession>
<gene>
    <name evidence="1" type="ORF">HFZ78_01955</name>
</gene>
<evidence type="ECO:0000313" key="2">
    <source>
        <dbReference type="Proteomes" id="UP000501868"/>
    </source>
</evidence>
<protein>
    <submittedName>
        <fullName evidence="1">Uncharacterized protein</fullName>
    </submittedName>
</protein>
<reference evidence="1 2" key="1">
    <citation type="submission" date="2020-04" db="EMBL/GenBank/DDBJ databases">
        <title>Genome-Wide Identification of 5-Methylcytosine Sites in Bacterial Genomes By High-Throughput Sequencing of MspJI Restriction Fragments.</title>
        <authorList>
            <person name="Wu V."/>
        </authorList>
    </citation>
    <scope>NUCLEOTIDE SEQUENCE [LARGE SCALE GENOMIC DNA]</scope>
    <source>
        <strain evidence="1 2">S2</strain>
    </source>
</reference>
<proteinExistence type="predicted"/>
<dbReference type="Proteomes" id="UP000501868">
    <property type="component" value="Chromosome"/>
</dbReference>
<reference evidence="1 2" key="2">
    <citation type="submission" date="2020-04" db="EMBL/GenBank/DDBJ databases">
        <authorList>
            <person name="Fomenkov A."/>
            <person name="Anton B.P."/>
            <person name="Roberts R.J."/>
        </authorList>
    </citation>
    <scope>NUCLEOTIDE SEQUENCE [LARGE SCALE GENOMIC DNA]</scope>
    <source>
        <strain evidence="1 2">S2</strain>
    </source>
</reference>
<evidence type="ECO:0000313" key="1">
    <source>
        <dbReference type="EMBL" id="QIZ05657.1"/>
    </source>
</evidence>
<name>A0A6H1NWS4_PRIMG</name>
<sequence length="158" mass="17563">MLKFITAILAVGFLITLYLGQSHWNQERQASAKNKPVHQSSTSNIDDQNIEEQELLKLTSNGPANAVDQFKQSLKEDKPFTILFAGSPAIGSETDGSFPLIKEQLIKAFGKEHIKVEIKTFNLTSTQSLYQKKQAEIAAVNADLIIFEPFSRPLVLMA</sequence>
<dbReference type="EMBL" id="CP051128">
    <property type="protein sequence ID" value="QIZ05657.1"/>
    <property type="molecule type" value="Genomic_DNA"/>
</dbReference>